<reference evidence="1 2" key="1">
    <citation type="submission" date="2024-01" db="EMBL/GenBank/DDBJ databases">
        <title>The genomes of 5 underutilized Papilionoideae crops provide insights into root nodulation and disease resistanc.</title>
        <authorList>
            <person name="Jiang F."/>
        </authorList>
    </citation>
    <scope>NUCLEOTIDE SEQUENCE [LARGE SCALE GENOMIC DNA]</scope>
    <source>
        <strain evidence="1">JINMINGXINNONG_FW02</strain>
        <tissue evidence="1">Leaves</tissue>
    </source>
</reference>
<evidence type="ECO:0000313" key="1">
    <source>
        <dbReference type="EMBL" id="KAK7369007.1"/>
    </source>
</evidence>
<gene>
    <name evidence="1" type="ORF">VNO80_11041</name>
</gene>
<dbReference type="AlphaFoldDB" id="A0AAN9NEH9"/>
<keyword evidence="2" id="KW-1185">Reference proteome</keyword>
<comment type="caution">
    <text evidence="1">The sequence shown here is derived from an EMBL/GenBank/DDBJ whole genome shotgun (WGS) entry which is preliminary data.</text>
</comment>
<organism evidence="1 2">
    <name type="scientific">Phaseolus coccineus</name>
    <name type="common">Scarlet runner bean</name>
    <name type="synonym">Phaseolus multiflorus</name>
    <dbReference type="NCBI Taxonomy" id="3886"/>
    <lineage>
        <taxon>Eukaryota</taxon>
        <taxon>Viridiplantae</taxon>
        <taxon>Streptophyta</taxon>
        <taxon>Embryophyta</taxon>
        <taxon>Tracheophyta</taxon>
        <taxon>Spermatophyta</taxon>
        <taxon>Magnoliopsida</taxon>
        <taxon>eudicotyledons</taxon>
        <taxon>Gunneridae</taxon>
        <taxon>Pentapetalae</taxon>
        <taxon>rosids</taxon>
        <taxon>fabids</taxon>
        <taxon>Fabales</taxon>
        <taxon>Fabaceae</taxon>
        <taxon>Papilionoideae</taxon>
        <taxon>50 kb inversion clade</taxon>
        <taxon>NPAAA clade</taxon>
        <taxon>indigoferoid/millettioid clade</taxon>
        <taxon>Phaseoleae</taxon>
        <taxon>Phaseolus</taxon>
    </lineage>
</organism>
<dbReference type="Proteomes" id="UP001374584">
    <property type="component" value="Unassembled WGS sequence"/>
</dbReference>
<accession>A0AAN9NEH9</accession>
<evidence type="ECO:0000313" key="2">
    <source>
        <dbReference type="Proteomes" id="UP001374584"/>
    </source>
</evidence>
<dbReference type="EMBL" id="JAYMYR010000004">
    <property type="protein sequence ID" value="KAK7369007.1"/>
    <property type="molecule type" value="Genomic_DNA"/>
</dbReference>
<protein>
    <submittedName>
        <fullName evidence="1">Uncharacterized protein</fullName>
    </submittedName>
</protein>
<proteinExistence type="predicted"/>
<sequence>MEEETKSEIGLMNETLLGYISRSSFWESHRVKRREKREKREKESASCCFYAVLESQDGGFVRTRLALAPPTRFSCQWLHFHVYHQF</sequence>
<name>A0AAN9NEH9_PHACN</name>